<evidence type="ECO:0000259" key="4">
    <source>
        <dbReference type="PROSITE" id="PS01124"/>
    </source>
</evidence>
<organism evidence="5 6">
    <name type="scientific">Shinella granuli</name>
    <dbReference type="NCBI Taxonomy" id="323621"/>
    <lineage>
        <taxon>Bacteria</taxon>
        <taxon>Pseudomonadati</taxon>
        <taxon>Pseudomonadota</taxon>
        <taxon>Alphaproteobacteria</taxon>
        <taxon>Hyphomicrobiales</taxon>
        <taxon>Rhizobiaceae</taxon>
        <taxon>Shinella</taxon>
    </lineage>
</organism>
<evidence type="ECO:0000256" key="1">
    <source>
        <dbReference type="ARBA" id="ARBA00023015"/>
    </source>
</evidence>
<keyword evidence="3" id="KW-0804">Transcription</keyword>
<dbReference type="PROSITE" id="PS01124">
    <property type="entry name" value="HTH_ARAC_FAMILY_2"/>
    <property type="match status" value="1"/>
</dbReference>
<dbReference type="InterPro" id="IPR050204">
    <property type="entry name" value="AraC_XylS_family_regulators"/>
</dbReference>
<sequence length="299" mass="32302">MSDPLSQVVGLLQPKADLSKLIVAGGAWRVHRTDEGRPFYCAVLSGRCRLECAGQAPVMLEGGDFVLVPAAYDFVTSSLEPSTQAETARVEISPGVFRLGPADAPLDLRMLVGHCSFASDDADLLVSLLPQLMHVRGEQRLAALVTFVNDEMRAERPGREAVLTRLLEVLLIEALRSASGPAAPSGLLRGLCDERLAIALRCIHDRPAEGWTVDALAREAALSRTTFFERFRREVGVAPMEYVFGWRMSLAKGLLRRGNITVAEAAERVGYGSASAFSTAFARRVGIPPALYARGVVQG</sequence>
<dbReference type="Pfam" id="PF12852">
    <property type="entry name" value="Cupin_6"/>
    <property type="match status" value="1"/>
</dbReference>
<dbReference type="InterPro" id="IPR032783">
    <property type="entry name" value="AraC_lig"/>
</dbReference>
<accession>A0A4R2CDR1</accession>
<evidence type="ECO:0000256" key="2">
    <source>
        <dbReference type="ARBA" id="ARBA00023125"/>
    </source>
</evidence>
<reference evidence="5 6" key="1">
    <citation type="submission" date="2019-03" db="EMBL/GenBank/DDBJ databases">
        <title>Genomic Encyclopedia of Type Strains, Phase IV (KMG-IV): sequencing the most valuable type-strain genomes for metagenomic binning, comparative biology and taxonomic classification.</title>
        <authorList>
            <person name="Goeker M."/>
        </authorList>
    </citation>
    <scope>NUCLEOTIDE SEQUENCE [LARGE SCALE GENOMIC DNA]</scope>
    <source>
        <strain evidence="5 6">DSM 18401</strain>
    </source>
</reference>
<dbReference type="PANTHER" id="PTHR46796:SF7">
    <property type="entry name" value="ARAC FAMILY TRANSCRIPTIONAL REGULATOR"/>
    <property type="match status" value="1"/>
</dbReference>
<name>A0A4R2CDR1_SHIGR</name>
<keyword evidence="1" id="KW-0805">Transcription regulation</keyword>
<feature type="domain" description="HTH araC/xylS-type" evidence="4">
    <location>
        <begin position="197"/>
        <end position="295"/>
    </location>
</feature>
<dbReference type="Proteomes" id="UP000295351">
    <property type="component" value="Unassembled WGS sequence"/>
</dbReference>
<dbReference type="PANTHER" id="PTHR46796">
    <property type="entry name" value="HTH-TYPE TRANSCRIPTIONAL ACTIVATOR RHAS-RELATED"/>
    <property type="match status" value="1"/>
</dbReference>
<dbReference type="InterPro" id="IPR018060">
    <property type="entry name" value="HTH_AraC"/>
</dbReference>
<dbReference type="SMART" id="SM00342">
    <property type="entry name" value="HTH_ARAC"/>
    <property type="match status" value="1"/>
</dbReference>
<dbReference type="InterPro" id="IPR009057">
    <property type="entry name" value="Homeodomain-like_sf"/>
</dbReference>
<dbReference type="AlphaFoldDB" id="A0A4R2CDR1"/>
<comment type="caution">
    <text evidence="5">The sequence shown here is derived from an EMBL/GenBank/DDBJ whole genome shotgun (WGS) entry which is preliminary data.</text>
</comment>
<dbReference type="EMBL" id="SLVX01000023">
    <property type="protein sequence ID" value="TCN37089.1"/>
    <property type="molecule type" value="Genomic_DNA"/>
</dbReference>
<proteinExistence type="predicted"/>
<evidence type="ECO:0000256" key="3">
    <source>
        <dbReference type="ARBA" id="ARBA00023163"/>
    </source>
</evidence>
<dbReference type="Pfam" id="PF12833">
    <property type="entry name" value="HTH_18"/>
    <property type="match status" value="1"/>
</dbReference>
<evidence type="ECO:0000313" key="5">
    <source>
        <dbReference type="EMBL" id="TCN37089.1"/>
    </source>
</evidence>
<keyword evidence="2" id="KW-0238">DNA-binding</keyword>
<protein>
    <submittedName>
        <fullName evidence="5">AraC family transcriptional regulator</fullName>
    </submittedName>
</protein>
<dbReference type="InterPro" id="IPR018062">
    <property type="entry name" value="HTH_AraC-typ_CS"/>
</dbReference>
<dbReference type="GO" id="GO:0003700">
    <property type="term" value="F:DNA-binding transcription factor activity"/>
    <property type="evidence" value="ECO:0007669"/>
    <property type="project" value="InterPro"/>
</dbReference>
<dbReference type="GO" id="GO:0043565">
    <property type="term" value="F:sequence-specific DNA binding"/>
    <property type="evidence" value="ECO:0007669"/>
    <property type="project" value="InterPro"/>
</dbReference>
<dbReference type="Gene3D" id="1.10.10.60">
    <property type="entry name" value="Homeodomain-like"/>
    <property type="match status" value="1"/>
</dbReference>
<dbReference type="PROSITE" id="PS00041">
    <property type="entry name" value="HTH_ARAC_FAMILY_1"/>
    <property type="match status" value="1"/>
</dbReference>
<gene>
    <name evidence="5" type="ORF">EV665_12358</name>
</gene>
<dbReference type="SUPFAM" id="SSF46689">
    <property type="entry name" value="Homeodomain-like"/>
    <property type="match status" value="2"/>
</dbReference>
<evidence type="ECO:0000313" key="6">
    <source>
        <dbReference type="Proteomes" id="UP000295351"/>
    </source>
</evidence>
<dbReference type="RefSeq" id="WP_133036260.1">
    <property type="nucleotide sequence ID" value="NZ_BAABEI010000012.1"/>
</dbReference>
<keyword evidence="6" id="KW-1185">Reference proteome</keyword>